<protein>
    <submittedName>
        <fullName evidence="3">GNAT family N-acetyltransferase</fullName>
    </submittedName>
</protein>
<evidence type="ECO:0000259" key="2">
    <source>
        <dbReference type="Pfam" id="PF13302"/>
    </source>
</evidence>
<name>A0A9X5AU96_9BRAD</name>
<dbReference type="Proteomes" id="UP000438991">
    <property type="component" value="Unassembled WGS sequence"/>
</dbReference>
<dbReference type="SUPFAM" id="SSF55729">
    <property type="entry name" value="Acyl-CoA N-acyltransferases (Nat)"/>
    <property type="match status" value="1"/>
</dbReference>
<dbReference type="Pfam" id="PF13302">
    <property type="entry name" value="Acetyltransf_3"/>
    <property type="match status" value="1"/>
</dbReference>
<gene>
    <name evidence="3" type="ORF">GJ689_18450</name>
</gene>
<reference evidence="3 4" key="1">
    <citation type="submission" date="2019-11" db="EMBL/GenBank/DDBJ databases">
        <title>Whole-genome sequence of Rhodoplanes serenus DSM 18633, type strain.</title>
        <authorList>
            <person name="Kyndt J.A."/>
            <person name="Meyer T.E."/>
        </authorList>
    </citation>
    <scope>NUCLEOTIDE SEQUENCE [LARGE SCALE GENOMIC DNA]</scope>
    <source>
        <strain evidence="3 4">DSM 18633</strain>
    </source>
</reference>
<organism evidence="3 4">
    <name type="scientific">Rhodoplanes serenus</name>
    <dbReference type="NCBI Taxonomy" id="200615"/>
    <lineage>
        <taxon>Bacteria</taxon>
        <taxon>Pseudomonadati</taxon>
        <taxon>Pseudomonadota</taxon>
        <taxon>Alphaproteobacteria</taxon>
        <taxon>Hyphomicrobiales</taxon>
        <taxon>Nitrobacteraceae</taxon>
        <taxon>Rhodoplanes</taxon>
    </lineage>
</organism>
<evidence type="ECO:0000313" key="3">
    <source>
        <dbReference type="EMBL" id="MTW18184.1"/>
    </source>
</evidence>
<feature type="region of interest" description="Disordered" evidence="1">
    <location>
        <begin position="1"/>
        <end position="23"/>
    </location>
</feature>
<comment type="caution">
    <text evidence="3">The sequence shown here is derived from an EMBL/GenBank/DDBJ whole genome shotgun (WGS) entry which is preliminary data.</text>
</comment>
<evidence type="ECO:0000313" key="4">
    <source>
        <dbReference type="Proteomes" id="UP000438991"/>
    </source>
</evidence>
<dbReference type="InterPro" id="IPR016181">
    <property type="entry name" value="Acyl_CoA_acyltransferase"/>
</dbReference>
<feature type="domain" description="N-acetyltransferase" evidence="2">
    <location>
        <begin position="77"/>
        <end position="217"/>
    </location>
</feature>
<dbReference type="EMBL" id="WNKV01000015">
    <property type="protein sequence ID" value="MTW18184.1"/>
    <property type="molecule type" value="Genomic_DNA"/>
</dbReference>
<accession>A0A9X5AU96</accession>
<proteinExistence type="predicted"/>
<dbReference type="InterPro" id="IPR000182">
    <property type="entry name" value="GNAT_dom"/>
</dbReference>
<evidence type="ECO:0000256" key="1">
    <source>
        <dbReference type="SAM" id="MobiDB-lite"/>
    </source>
</evidence>
<dbReference type="GO" id="GO:0016747">
    <property type="term" value="F:acyltransferase activity, transferring groups other than amino-acyl groups"/>
    <property type="evidence" value="ECO:0007669"/>
    <property type="project" value="InterPro"/>
</dbReference>
<dbReference type="AlphaFoldDB" id="A0A9X5AU96"/>
<sequence length="252" mass="27081">MAGDLHAGRRAPTGLRRGGADLRGHDDHLSTARLYAHRAAAGRGGGAAAIRARHARDGDSARRAGRAEGAVLIVTRRLVLRDFTEADGPAFAAYRHDPDFHGPSGAPEAEPDAATLFTLFLAWRDEIPRRNLQLGVFDRATGRLLGCAGLRQAGLPEDRSELGIELAAGERGRHRLALEIAEALLDHAFGDPALAAVVGRTTAGNVRVTRLARWLGATLAPLPNPGAVGHDGVMWTLDRASWWAWRRNHPVR</sequence>
<dbReference type="Gene3D" id="3.40.630.30">
    <property type="match status" value="1"/>
</dbReference>